<comment type="caution">
    <text evidence="1">The sequence shown here is derived from an EMBL/GenBank/DDBJ whole genome shotgun (WGS) entry which is preliminary data.</text>
</comment>
<dbReference type="Proteomes" id="UP000315389">
    <property type="component" value="Unassembled WGS sequence"/>
</dbReference>
<proteinExistence type="predicted"/>
<reference evidence="1 2" key="1">
    <citation type="submission" date="2019-06" db="EMBL/GenBank/DDBJ databases">
        <title>Sequencing the genomes of 1000 actinobacteria strains.</title>
        <authorList>
            <person name="Klenk H.-P."/>
        </authorList>
    </citation>
    <scope>NUCLEOTIDE SEQUENCE [LARGE SCALE GENOMIC DNA]</scope>
    <source>
        <strain evidence="1 2">DSM 4813</strain>
    </source>
</reference>
<evidence type="ECO:0000313" key="1">
    <source>
        <dbReference type="EMBL" id="TQL58521.1"/>
    </source>
</evidence>
<accession>A0A542ZDY8</accession>
<gene>
    <name evidence="1" type="ORF">FB461_1936</name>
</gene>
<name>A0A542ZDY8_RARFA</name>
<dbReference type="RefSeq" id="WP_170222692.1">
    <property type="nucleotide sequence ID" value="NZ_BAAASV010000002.1"/>
</dbReference>
<dbReference type="EMBL" id="VFOS01000003">
    <property type="protein sequence ID" value="TQL58521.1"/>
    <property type="molecule type" value="Genomic_DNA"/>
</dbReference>
<dbReference type="AlphaFoldDB" id="A0A542ZDY8"/>
<organism evidence="1 2">
    <name type="scientific">Rarobacter faecitabidus</name>
    <dbReference type="NCBI Taxonomy" id="13243"/>
    <lineage>
        <taxon>Bacteria</taxon>
        <taxon>Bacillati</taxon>
        <taxon>Actinomycetota</taxon>
        <taxon>Actinomycetes</taxon>
        <taxon>Micrococcales</taxon>
        <taxon>Rarobacteraceae</taxon>
        <taxon>Rarobacter</taxon>
    </lineage>
</organism>
<keyword evidence="2" id="KW-1185">Reference proteome</keyword>
<protein>
    <submittedName>
        <fullName evidence="1">Uncharacterized protein</fullName>
    </submittedName>
</protein>
<evidence type="ECO:0000313" key="2">
    <source>
        <dbReference type="Proteomes" id="UP000315389"/>
    </source>
</evidence>
<sequence>MDIDINDLVARYDAELAKANQRAILAEATAAAAQKRIVELEASSSEEASA</sequence>